<proteinExistence type="predicted"/>
<dbReference type="RefSeq" id="WP_241042946.1">
    <property type="nucleotide sequence ID" value="NZ_BAAAJF010000013.1"/>
</dbReference>
<name>A0ABS9TU95_9PSEU</name>
<protein>
    <submittedName>
        <fullName evidence="2">GNAT family N-acetyltransferase</fullName>
    </submittedName>
</protein>
<dbReference type="SUPFAM" id="SSF55729">
    <property type="entry name" value="Acyl-CoA N-acyltransferases (Nat)"/>
    <property type="match status" value="1"/>
</dbReference>
<dbReference type="InterPro" id="IPR013653">
    <property type="entry name" value="GCN5-like_dom"/>
</dbReference>
<feature type="domain" description="N-acetyltransferase" evidence="1">
    <location>
        <begin position="1"/>
        <end position="53"/>
    </location>
</feature>
<sequence>MARRGLRTWLLPAVAAGVRERGGRSFLHVLTSNAIRLYEYLGFRLRLRTGTVS</sequence>
<dbReference type="Gene3D" id="3.40.630.30">
    <property type="match status" value="1"/>
</dbReference>
<dbReference type="Pfam" id="PF08445">
    <property type="entry name" value="FR47"/>
    <property type="match status" value="1"/>
</dbReference>
<organism evidence="2 3">
    <name type="scientific">Pseudonocardia alaniniphila</name>
    <dbReference type="NCBI Taxonomy" id="75291"/>
    <lineage>
        <taxon>Bacteria</taxon>
        <taxon>Bacillati</taxon>
        <taxon>Actinomycetota</taxon>
        <taxon>Actinomycetes</taxon>
        <taxon>Pseudonocardiales</taxon>
        <taxon>Pseudonocardiaceae</taxon>
        <taxon>Pseudonocardia</taxon>
    </lineage>
</organism>
<dbReference type="EMBL" id="JAKXMK010000058">
    <property type="protein sequence ID" value="MCH6172139.1"/>
    <property type="molecule type" value="Genomic_DNA"/>
</dbReference>
<dbReference type="PROSITE" id="PS51186">
    <property type="entry name" value="GNAT"/>
    <property type="match status" value="1"/>
</dbReference>
<keyword evidence="3" id="KW-1185">Reference proteome</keyword>
<accession>A0ABS9TU95</accession>
<evidence type="ECO:0000259" key="1">
    <source>
        <dbReference type="PROSITE" id="PS51186"/>
    </source>
</evidence>
<evidence type="ECO:0000313" key="2">
    <source>
        <dbReference type="EMBL" id="MCH6172139.1"/>
    </source>
</evidence>
<evidence type="ECO:0000313" key="3">
    <source>
        <dbReference type="Proteomes" id="UP001299970"/>
    </source>
</evidence>
<reference evidence="2 3" key="1">
    <citation type="submission" date="2022-03" db="EMBL/GenBank/DDBJ databases">
        <title>Pseudonocardia alaer sp. nov., a novel actinomycete isolated from reed forest soil.</title>
        <authorList>
            <person name="Wang L."/>
        </authorList>
    </citation>
    <scope>NUCLEOTIDE SEQUENCE [LARGE SCALE GENOMIC DNA]</scope>
    <source>
        <strain evidence="2 3">Y-16303</strain>
    </source>
</reference>
<gene>
    <name evidence="2" type="ORF">MMF94_41215</name>
</gene>
<dbReference type="Proteomes" id="UP001299970">
    <property type="component" value="Unassembled WGS sequence"/>
</dbReference>
<comment type="caution">
    <text evidence="2">The sequence shown here is derived from an EMBL/GenBank/DDBJ whole genome shotgun (WGS) entry which is preliminary data.</text>
</comment>
<dbReference type="InterPro" id="IPR000182">
    <property type="entry name" value="GNAT_dom"/>
</dbReference>
<dbReference type="InterPro" id="IPR016181">
    <property type="entry name" value="Acyl_CoA_acyltransferase"/>
</dbReference>